<evidence type="ECO:0000256" key="1">
    <source>
        <dbReference type="SAM" id="Coils"/>
    </source>
</evidence>
<name>A0A4R3LU28_9HYPH</name>
<sequence>MADTEEALGERDRSRSGDGEILILDATGPDGPACLAGLLADTAAAPVLVFYSPARTWIAREIVDGRLPSAGLASWKAYAGALLVCHRRSRRTVTFVSASAFARDPSLVFDLLAARSVRLDPEMASLPALREASPVTRWQVLVAARACEADPSAVLLDGELEAAALPLQDVSVDADAAFLEISQSEAERHREREAEREARSAMASRARAREAMADARSGSRDERHRMTEAERALLLPQLADLRADITDHLRTQMRHAASIAEAETALAAARGQIADLQDRLEQERAKAADLAAQLAQAEGRIETDAQSVREAKEAILLSQIVELRDELHDQVRQGESAVRLVATLRAQLAAQMQRAEELSREVSDLRTSRGTDTASGEGPSSEAPAAGPLRSIRQLLAMSPRRQ</sequence>
<evidence type="ECO:0000256" key="2">
    <source>
        <dbReference type="SAM" id="MobiDB-lite"/>
    </source>
</evidence>
<feature type="compositionally biased region" description="Basic and acidic residues" evidence="2">
    <location>
        <begin position="355"/>
        <end position="369"/>
    </location>
</feature>
<feature type="coiled-coil region" evidence="1">
    <location>
        <begin position="259"/>
        <end position="314"/>
    </location>
</feature>
<evidence type="ECO:0000313" key="4">
    <source>
        <dbReference type="Proteomes" id="UP000294664"/>
    </source>
</evidence>
<comment type="caution">
    <text evidence="3">The sequence shown here is derived from an EMBL/GenBank/DDBJ whole genome shotgun (WGS) entry which is preliminary data.</text>
</comment>
<feature type="region of interest" description="Disordered" evidence="2">
    <location>
        <begin position="355"/>
        <end position="403"/>
    </location>
</feature>
<evidence type="ECO:0000313" key="3">
    <source>
        <dbReference type="EMBL" id="TCT04014.1"/>
    </source>
</evidence>
<gene>
    <name evidence="3" type="ORF">EDC64_108180</name>
</gene>
<proteinExistence type="predicted"/>
<accession>A0A4R3LU28</accession>
<keyword evidence="1" id="KW-0175">Coiled coil</keyword>
<reference evidence="3 4" key="1">
    <citation type="submission" date="2019-03" db="EMBL/GenBank/DDBJ databases">
        <title>Genomic Encyclopedia of Type Strains, Phase IV (KMG-IV): sequencing the most valuable type-strain genomes for metagenomic binning, comparative biology and taxonomic classification.</title>
        <authorList>
            <person name="Goeker M."/>
        </authorList>
    </citation>
    <scope>NUCLEOTIDE SEQUENCE [LARGE SCALE GENOMIC DNA]</scope>
    <source>
        <strain evidence="3 4">DSM 9035</strain>
    </source>
</reference>
<organism evidence="3 4">
    <name type="scientific">Aquabacter spiritensis</name>
    <dbReference type="NCBI Taxonomy" id="933073"/>
    <lineage>
        <taxon>Bacteria</taxon>
        <taxon>Pseudomonadati</taxon>
        <taxon>Pseudomonadota</taxon>
        <taxon>Alphaproteobacteria</taxon>
        <taxon>Hyphomicrobiales</taxon>
        <taxon>Xanthobacteraceae</taxon>
        <taxon>Aquabacter</taxon>
    </lineage>
</organism>
<dbReference type="Proteomes" id="UP000294664">
    <property type="component" value="Unassembled WGS sequence"/>
</dbReference>
<protein>
    <submittedName>
        <fullName evidence="3">Uncharacterized protein</fullName>
    </submittedName>
</protein>
<keyword evidence="4" id="KW-1185">Reference proteome</keyword>
<dbReference type="AlphaFoldDB" id="A0A4R3LU28"/>
<dbReference type="EMBL" id="SMAI01000008">
    <property type="protein sequence ID" value="TCT04014.1"/>
    <property type="molecule type" value="Genomic_DNA"/>
</dbReference>